<evidence type="ECO:0000313" key="2">
    <source>
        <dbReference type="Proteomes" id="UP000008063"/>
    </source>
</evidence>
<proteinExistence type="predicted"/>
<dbReference type="OrthoDB" id="2689033at2759"/>
<reference evidence="2" key="1">
    <citation type="journal article" date="2011" name="Science">
        <title>The plant cell wall-decomposing machinery underlies the functional diversity of forest fungi.</title>
        <authorList>
            <person name="Eastwood D.C."/>
            <person name="Floudas D."/>
            <person name="Binder M."/>
            <person name="Majcherczyk A."/>
            <person name="Schneider P."/>
            <person name="Aerts A."/>
            <person name="Asiegbu F.O."/>
            <person name="Baker S.E."/>
            <person name="Barry K."/>
            <person name="Bendiksby M."/>
            <person name="Blumentritt M."/>
            <person name="Coutinho P.M."/>
            <person name="Cullen D."/>
            <person name="de Vries R.P."/>
            <person name="Gathman A."/>
            <person name="Goodell B."/>
            <person name="Henrissat B."/>
            <person name="Ihrmark K."/>
            <person name="Kauserud H."/>
            <person name="Kohler A."/>
            <person name="LaButti K."/>
            <person name="Lapidus A."/>
            <person name="Lavin J.L."/>
            <person name="Lee Y.-H."/>
            <person name="Lindquist E."/>
            <person name="Lilly W."/>
            <person name="Lucas S."/>
            <person name="Morin E."/>
            <person name="Murat C."/>
            <person name="Oguiza J.A."/>
            <person name="Park J."/>
            <person name="Pisabarro A.G."/>
            <person name="Riley R."/>
            <person name="Rosling A."/>
            <person name="Salamov A."/>
            <person name="Schmidt O."/>
            <person name="Schmutz J."/>
            <person name="Skrede I."/>
            <person name="Stenlid J."/>
            <person name="Wiebenga A."/>
            <person name="Xie X."/>
            <person name="Kuees U."/>
            <person name="Hibbett D.S."/>
            <person name="Hoffmeister D."/>
            <person name="Hoegberg N."/>
            <person name="Martin F."/>
            <person name="Grigoriev I.V."/>
            <person name="Watkinson S.C."/>
        </authorList>
    </citation>
    <scope>NUCLEOTIDE SEQUENCE [LARGE SCALE GENOMIC DNA]</scope>
    <source>
        <strain evidence="2">strain S7.3</strain>
    </source>
</reference>
<accession>F8PGM7</accession>
<gene>
    <name evidence="1" type="ORF">SERLA73DRAFT_148909</name>
</gene>
<dbReference type="EMBL" id="GL945474">
    <property type="protein sequence ID" value="EGO04371.1"/>
    <property type="molecule type" value="Genomic_DNA"/>
</dbReference>
<dbReference type="Proteomes" id="UP000008063">
    <property type="component" value="Unassembled WGS sequence"/>
</dbReference>
<name>F8PGM7_SERL3</name>
<organism evidence="2">
    <name type="scientific">Serpula lacrymans var. lacrymans (strain S7.3)</name>
    <name type="common">Dry rot fungus</name>
    <dbReference type="NCBI Taxonomy" id="936435"/>
    <lineage>
        <taxon>Eukaryota</taxon>
        <taxon>Fungi</taxon>
        <taxon>Dikarya</taxon>
        <taxon>Basidiomycota</taxon>
        <taxon>Agaricomycotina</taxon>
        <taxon>Agaricomycetes</taxon>
        <taxon>Agaricomycetidae</taxon>
        <taxon>Boletales</taxon>
        <taxon>Coniophorineae</taxon>
        <taxon>Serpulaceae</taxon>
        <taxon>Serpula</taxon>
    </lineage>
</organism>
<protein>
    <submittedName>
        <fullName evidence="1">Uncharacterized protein</fullName>
    </submittedName>
</protein>
<evidence type="ECO:0000313" key="1">
    <source>
        <dbReference type="EMBL" id="EGO04371.1"/>
    </source>
</evidence>
<keyword evidence="2" id="KW-1185">Reference proteome</keyword>
<sequence length="241" mass="26581">MPKISKKKKTTNLQDGPLIPQVLLPPNTNGLNVNIGQQYKGELEGAGELNQSIVVSNAFGIVIPRQKSAILNWARELRAPDVLLLGAVIKSQIFIKDLVGNPTCKVTSKLGNIFYFNNVAKAIAKDYANPITCFAMQDYPEDASKGMTQFFIAAYRSNSKEPYSLGYNVKCKNTMNKPFLQHFLLFETLRISQAIMDEYGCGFTASTTEYSELMPNPWHAKSGGLVVFSVPLIIFMDGVSG</sequence>
<dbReference type="AlphaFoldDB" id="F8PGM7"/>
<dbReference type="InParanoid" id="F8PGM7"/>
<dbReference type="HOGENOM" id="CLU_1152337_0_0_1"/>
<dbReference type="STRING" id="936435.F8PGM7"/>